<feature type="region of interest" description="Disordered" evidence="1">
    <location>
        <begin position="169"/>
        <end position="190"/>
    </location>
</feature>
<reference evidence="2 3" key="1">
    <citation type="submission" date="2018-06" db="EMBL/GenBank/DDBJ databases">
        <title>Genomic Encyclopedia of Type Strains, Phase IV (KMG-IV): sequencing the most valuable type-strain genomes for metagenomic binning, comparative biology and taxonomic classification.</title>
        <authorList>
            <person name="Goeker M."/>
        </authorList>
    </citation>
    <scope>NUCLEOTIDE SEQUENCE [LARGE SCALE GENOMIC DNA]</scope>
    <source>
        <strain evidence="2 3">DSM 45521</strain>
    </source>
</reference>
<dbReference type="Proteomes" id="UP000247591">
    <property type="component" value="Unassembled WGS sequence"/>
</dbReference>
<dbReference type="AlphaFoldDB" id="A0A318RG07"/>
<comment type="caution">
    <text evidence="2">The sequence shown here is derived from an EMBL/GenBank/DDBJ whole genome shotgun (WGS) entry which is preliminary data.</text>
</comment>
<name>A0A318RG07_WILLI</name>
<proteinExistence type="predicted"/>
<keyword evidence="3" id="KW-1185">Reference proteome</keyword>
<evidence type="ECO:0000313" key="3">
    <source>
        <dbReference type="Proteomes" id="UP000247591"/>
    </source>
</evidence>
<sequence>MGPPQLDNKTEINLSRSFGRSIEITAGRMLTYLHKQKSPGSKEGPQWYVSMTGSLPDQDLGVTLMIQRAVSSLWSVSRRRYTAEPGEVYIMTPLGVQDAIYAPIAASLNVVRTLGLELPKQDLDGEIIRGQEHELYGEHVPKGWIEAKKGDFRESEIKLIHLPVRQKDKRPINPSRRSLLPFSPDGSSRV</sequence>
<protein>
    <submittedName>
        <fullName evidence="2">Uncharacterized protein</fullName>
    </submittedName>
</protein>
<evidence type="ECO:0000256" key="1">
    <source>
        <dbReference type="SAM" id="MobiDB-lite"/>
    </source>
</evidence>
<gene>
    <name evidence="2" type="ORF">DFR67_117116</name>
</gene>
<evidence type="ECO:0000313" key="2">
    <source>
        <dbReference type="EMBL" id="PYE13345.1"/>
    </source>
</evidence>
<organism evidence="2 3">
    <name type="scientific">Williamsia limnetica</name>
    <dbReference type="NCBI Taxonomy" id="882452"/>
    <lineage>
        <taxon>Bacteria</taxon>
        <taxon>Bacillati</taxon>
        <taxon>Actinomycetota</taxon>
        <taxon>Actinomycetes</taxon>
        <taxon>Mycobacteriales</taxon>
        <taxon>Nocardiaceae</taxon>
        <taxon>Williamsia</taxon>
    </lineage>
</organism>
<accession>A0A318RG07</accession>
<dbReference type="EMBL" id="QJSP01000017">
    <property type="protein sequence ID" value="PYE13345.1"/>
    <property type="molecule type" value="Genomic_DNA"/>
</dbReference>